<comment type="caution">
    <text evidence="2">The sequence shown here is derived from an EMBL/GenBank/DDBJ whole genome shotgun (WGS) entry which is preliminary data.</text>
</comment>
<accession>A0AAD8GSL3</accession>
<sequence length="157" mass="17785">MPCASTSSSNGHHNLWKLIWHIPAPPKIKMFLWRLSNNAIATSLNLFNRKCAQSPVCQICFQERESTEHMLFRCSWTIPVWFACPLSLRPPSLDNYASVQSALMSKISLASKKIALGFLATFALTSWAIWKAKNANIFEDIPINPALTHKFKSSFFL</sequence>
<organism evidence="2 3">
    <name type="scientific">Heracleum sosnowskyi</name>
    <dbReference type="NCBI Taxonomy" id="360622"/>
    <lineage>
        <taxon>Eukaryota</taxon>
        <taxon>Viridiplantae</taxon>
        <taxon>Streptophyta</taxon>
        <taxon>Embryophyta</taxon>
        <taxon>Tracheophyta</taxon>
        <taxon>Spermatophyta</taxon>
        <taxon>Magnoliopsida</taxon>
        <taxon>eudicotyledons</taxon>
        <taxon>Gunneridae</taxon>
        <taxon>Pentapetalae</taxon>
        <taxon>asterids</taxon>
        <taxon>campanulids</taxon>
        <taxon>Apiales</taxon>
        <taxon>Apiaceae</taxon>
        <taxon>Apioideae</taxon>
        <taxon>apioid superclade</taxon>
        <taxon>Tordylieae</taxon>
        <taxon>Tordyliinae</taxon>
        <taxon>Heracleum</taxon>
    </lineage>
</organism>
<dbReference type="Pfam" id="PF13966">
    <property type="entry name" value="zf-RVT"/>
    <property type="match status" value="1"/>
</dbReference>
<dbReference type="Proteomes" id="UP001237642">
    <property type="component" value="Unassembled WGS sequence"/>
</dbReference>
<name>A0AAD8GSL3_9APIA</name>
<evidence type="ECO:0000259" key="1">
    <source>
        <dbReference type="Pfam" id="PF13966"/>
    </source>
</evidence>
<dbReference type="EMBL" id="JAUIZM010000012">
    <property type="protein sequence ID" value="KAK1353841.1"/>
    <property type="molecule type" value="Genomic_DNA"/>
</dbReference>
<keyword evidence="3" id="KW-1185">Reference proteome</keyword>
<feature type="domain" description="Reverse transcriptase zinc-binding" evidence="1">
    <location>
        <begin position="9"/>
        <end position="81"/>
    </location>
</feature>
<protein>
    <recommendedName>
        <fullName evidence="1">Reverse transcriptase zinc-binding domain-containing protein</fullName>
    </recommendedName>
</protein>
<reference evidence="2" key="1">
    <citation type="submission" date="2023-02" db="EMBL/GenBank/DDBJ databases">
        <title>Genome of toxic invasive species Heracleum sosnowskyi carries increased number of genes despite the absence of recent whole-genome duplications.</title>
        <authorList>
            <person name="Schelkunov M."/>
            <person name="Shtratnikova V."/>
            <person name="Makarenko M."/>
            <person name="Klepikova A."/>
            <person name="Omelchenko D."/>
            <person name="Novikova G."/>
            <person name="Obukhova E."/>
            <person name="Bogdanov V."/>
            <person name="Penin A."/>
            <person name="Logacheva M."/>
        </authorList>
    </citation>
    <scope>NUCLEOTIDE SEQUENCE</scope>
    <source>
        <strain evidence="2">Hsosn_3</strain>
        <tissue evidence="2">Leaf</tissue>
    </source>
</reference>
<evidence type="ECO:0000313" key="2">
    <source>
        <dbReference type="EMBL" id="KAK1353841.1"/>
    </source>
</evidence>
<gene>
    <name evidence="2" type="ORF">POM88_052206</name>
</gene>
<dbReference type="InterPro" id="IPR026960">
    <property type="entry name" value="RVT-Znf"/>
</dbReference>
<reference evidence="2" key="2">
    <citation type="submission" date="2023-05" db="EMBL/GenBank/DDBJ databases">
        <authorList>
            <person name="Schelkunov M.I."/>
        </authorList>
    </citation>
    <scope>NUCLEOTIDE SEQUENCE</scope>
    <source>
        <strain evidence="2">Hsosn_3</strain>
        <tissue evidence="2">Leaf</tissue>
    </source>
</reference>
<proteinExistence type="predicted"/>
<dbReference type="AlphaFoldDB" id="A0AAD8GSL3"/>
<evidence type="ECO:0000313" key="3">
    <source>
        <dbReference type="Proteomes" id="UP001237642"/>
    </source>
</evidence>